<evidence type="ECO:0000313" key="4">
    <source>
        <dbReference type="Proteomes" id="UP000247810"/>
    </source>
</evidence>
<sequence length="255" mass="25722">MGTIRSALAAAALFIAQGAATTATATATGNATTTYLSIFDSDATPSGDSWLEYLGGSVTHTIAPDNSSVSIDGYILATEYVYCNTTSSTQSARCYITETAWASIGPTTATLTTSVTSHLNSSYISYAGVPVTAGIEKLIATPSATATATSSVSPSATGSPASSSRSKAWIAGPVVGAAPDDGENPAGGLNTKAELPATNATKTGLATDGAKAELPNRVARMELPSEDATRAELASSEVPAAELPEMGREGVYELP</sequence>
<dbReference type="OrthoDB" id="4991875at2759"/>
<keyword evidence="2" id="KW-0732">Signal</keyword>
<accession>A0A319DKP0</accession>
<gene>
    <name evidence="3" type="ORF">BO71DRAFT_406415</name>
</gene>
<feature type="region of interest" description="Disordered" evidence="1">
    <location>
        <begin position="174"/>
        <end position="255"/>
    </location>
</feature>
<dbReference type="VEuPathDB" id="FungiDB:BO71DRAFT_406415"/>
<feature type="compositionally biased region" description="Basic and acidic residues" evidence="1">
    <location>
        <begin position="245"/>
        <end position="255"/>
    </location>
</feature>
<evidence type="ECO:0000313" key="3">
    <source>
        <dbReference type="EMBL" id="PYH98121.1"/>
    </source>
</evidence>
<dbReference type="Proteomes" id="UP000247810">
    <property type="component" value="Unassembled WGS sequence"/>
</dbReference>
<feature type="signal peptide" evidence="2">
    <location>
        <begin position="1"/>
        <end position="20"/>
    </location>
</feature>
<organism evidence="3 4">
    <name type="scientific">Aspergillus ellipticus CBS 707.79</name>
    <dbReference type="NCBI Taxonomy" id="1448320"/>
    <lineage>
        <taxon>Eukaryota</taxon>
        <taxon>Fungi</taxon>
        <taxon>Dikarya</taxon>
        <taxon>Ascomycota</taxon>
        <taxon>Pezizomycotina</taxon>
        <taxon>Eurotiomycetes</taxon>
        <taxon>Eurotiomycetidae</taxon>
        <taxon>Eurotiales</taxon>
        <taxon>Aspergillaceae</taxon>
        <taxon>Aspergillus</taxon>
        <taxon>Aspergillus subgen. Circumdati</taxon>
    </lineage>
</organism>
<dbReference type="AlphaFoldDB" id="A0A319DKP0"/>
<evidence type="ECO:0000256" key="2">
    <source>
        <dbReference type="SAM" id="SignalP"/>
    </source>
</evidence>
<protein>
    <submittedName>
        <fullName evidence="3">Uncharacterized protein</fullName>
    </submittedName>
</protein>
<feature type="chain" id="PRO_5016420101" evidence="2">
    <location>
        <begin position="21"/>
        <end position="255"/>
    </location>
</feature>
<reference evidence="3 4" key="1">
    <citation type="submission" date="2018-02" db="EMBL/GenBank/DDBJ databases">
        <title>The genomes of Aspergillus section Nigri reveals drivers in fungal speciation.</title>
        <authorList>
            <consortium name="DOE Joint Genome Institute"/>
            <person name="Vesth T.C."/>
            <person name="Nybo J."/>
            <person name="Theobald S."/>
            <person name="Brandl J."/>
            <person name="Frisvad J.C."/>
            <person name="Nielsen K.F."/>
            <person name="Lyhne E.K."/>
            <person name="Kogle M.E."/>
            <person name="Kuo A."/>
            <person name="Riley R."/>
            <person name="Clum A."/>
            <person name="Nolan M."/>
            <person name="Lipzen A."/>
            <person name="Salamov A."/>
            <person name="Henrissat B."/>
            <person name="Wiebenga A."/>
            <person name="De vries R.P."/>
            <person name="Grigoriev I.V."/>
            <person name="Mortensen U.H."/>
            <person name="Andersen M.R."/>
            <person name="Baker S.E."/>
        </authorList>
    </citation>
    <scope>NUCLEOTIDE SEQUENCE [LARGE SCALE GENOMIC DNA]</scope>
    <source>
        <strain evidence="3 4">CBS 707.79</strain>
    </source>
</reference>
<dbReference type="EMBL" id="KZ825815">
    <property type="protein sequence ID" value="PYH98121.1"/>
    <property type="molecule type" value="Genomic_DNA"/>
</dbReference>
<dbReference type="STRING" id="1448320.A0A319DKP0"/>
<proteinExistence type="predicted"/>
<keyword evidence="4" id="KW-1185">Reference proteome</keyword>
<evidence type="ECO:0000256" key="1">
    <source>
        <dbReference type="SAM" id="MobiDB-lite"/>
    </source>
</evidence>
<feature type="region of interest" description="Disordered" evidence="1">
    <location>
        <begin position="146"/>
        <end position="165"/>
    </location>
</feature>
<name>A0A319DKP0_9EURO</name>